<evidence type="ECO:0000256" key="4">
    <source>
        <dbReference type="SAM" id="Phobius"/>
    </source>
</evidence>
<keyword evidence="7" id="KW-1185">Reference proteome</keyword>
<comment type="caution">
    <text evidence="5">The sequence shown here is derived from an EMBL/GenBank/DDBJ whole genome shotgun (WGS) entry which is preliminary data.</text>
</comment>
<evidence type="ECO:0000313" key="5">
    <source>
        <dbReference type="EMBL" id="RKF58230.1"/>
    </source>
</evidence>
<keyword evidence="3 4" id="KW-0472">Membrane</keyword>
<evidence type="ECO:0000313" key="8">
    <source>
        <dbReference type="Proteomes" id="UP000285405"/>
    </source>
</evidence>
<gene>
    <name evidence="6" type="ORF">GcC1_171008</name>
    <name evidence="5" type="ORF">GcM3_183038</name>
</gene>
<dbReference type="PANTHER" id="PTHR28074:SF1">
    <property type="entry name" value="ATP SYNTHASE SUBUNIT K, MITOCHONDRIAL"/>
    <property type="match status" value="1"/>
</dbReference>
<keyword evidence="4" id="KW-0812">Transmembrane</keyword>
<feature type="transmembrane region" description="Helical" evidence="4">
    <location>
        <begin position="12"/>
        <end position="32"/>
    </location>
</feature>
<protein>
    <submittedName>
        <fullName evidence="5">Putative f0-atpase subunit k protein</fullName>
    </submittedName>
</protein>
<dbReference type="InterPro" id="IPR021278">
    <property type="entry name" value="ATP19"/>
</dbReference>
<reference evidence="7 8" key="1">
    <citation type="journal article" date="2018" name="BMC Genomics">
        <title>Comparative genome analyses reveal sequence features reflecting distinct modes of host-adaptation between dicot and monocot powdery mildew.</title>
        <authorList>
            <person name="Wu Y."/>
            <person name="Ma X."/>
            <person name="Pan Z."/>
            <person name="Kale S.D."/>
            <person name="Song Y."/>
            <person name="King H."/>
            <person name="Zhang Q."/>
            <person name="Presley C."/>
            <person name="Deng X."/>
            <person name="Wei C.I."/>
            <person name="Xiao S."/>
        </authorList>
    </citation>
    <scope>NUCLEOTIDE SEQUENCE [LARGE SCALE GENOMIC DNA]</scope>
    <source>
        <strain evidence="6">UCSC1</strain>
        <strain evidence="5">UMSG3</strain>
    </source>
</reference>
<comment type="subcellular location">
    <subcellularLocation>
        <location evidence="1">Mitochondrion membrane</location>
    </subcellularLocation>
</comment>
<name>A0A420HLD6_9PEZI</name>
<dbReference type="OrthoDB" id="2094445at2759"/>
<dbReference type="GO" id="GO:0015986">
    <property type="term" value="P:proton motive force-driven ATP synthesis"/>
    <property type="evidence" value="ECO:0007669"/>
    <property type="project" value="TreeGrafter"/>
</dbReference>
<dbReference type="GO" id="GO:0031966">
    <property type="term" value="C:mitochondrial membrane"/>
    <property type="evidence" value="ECO:0007669"/>
    <property type="project" value="UniProtKB-SubCell"/>
</dbReference>
<evidence type="ECO:0000256" key="2">
    <source>
        <dbReference type="ARBA" id="ARBA00023128"/>
    </source>
</evidence>
<dbReference type="AlphaFoldDB" id="A0A420HLD6"/>
<dbReference type="PANTHER" id="PTHR28074">
    <property type="entry name" value="ATP SYNTHASE SUBUNIT K, MITOCHONDRIAL"/>
    <property type="match status" value="1"/>
</dbReference>
<evidence type="ECO:0000313" key="7">
    <source>
        <dbReference type="Proteomes" id="UP000283383"/>
    </source>
</evidence>
<keyword evidence="4" id="KW-1133">Transmembrane helix</keyword>
<sequence>MVQMYTIAGRKVGSHILAMATLGTIFGTTAYFTSGGSKTKKIAQGPPINASSVEEESFIKNFLESADANGAKETKSTH</sequence>
<dbReference type="Pfam" id="PF11022">
    <property type="entry name" value="ATP19"/>
    <property type="match status" value="1"/>
</dbReference>
<evidence type="ECO:0000256" key="1">
    <source>
        <dbReference type="ARBA" id="ARBA00004325"/>
    </source>
</evidence>
<accession>A0A420HLD6</accession>
<organism evidence="5 7">
    <name type="scientific">Golovinomyces cichoracearum</name>
    <dbReference type="NCBI Taxonomy" id="62708"/>
    <lineage>
        <taxon>Eukaryota</taxon>
        <taxon>Fungi</taxon>
        <taxon>Dikarya</taxon>
        <taxon>Ascomycota</taxon>
        <taxon>Pezizomycotina</taxon>
        <taxon>Leotiomycetes</taxon>
        <taxon>Erysiphales</taxon>
        <taxon>Erysiphaceae</taxon>
        <taxon>Golovinomyces</taxon>
    </lineage>
</organism>
<dbReference type="Proteomes" id="UP000285405">
    <property type="component" value="Unassembled WGS sequence"/>
</dbReference>
<dbReference type="Proteomes" id="UP000283383">
    <property type="component" value="Unassembled WGS sequence"/>
</dbReference>
<dbReference type="EMBL" id="MCBR01017101">
    <property type="protein sequence ID" value="RKF59915.1"/>
    <property type="molecule type" value="Genomic_DNA"/>
</dbReference>
<proteinExistence type="predicted"/>
<evidence type="ECO:0000313" key="6">
    <source>
        <dbReference type="EMBL" id="RKF59915.1"/>
    </source>
</evidence>
<evidence type="ECO:0000256" key="3">
    <source>
        <dbReference type="ARBA" id="ARBA00023136"/>
    </source>
</evidence>
<keyword evidence="2" id="KW-0496">Mitochondrion</keyword>
<dbReference type="STRING" id="62708.A0A420HLD6"/>
<dbReference type="EMBL" id="MCBQ01018349">
    <property type="protein sequence ID" value="RKF58230.1"/>
    <property type="molecule type" value="Genomic_DNA"/>
</dbReference>